<evidence type="ECO:0000259" key="9">
    <source>
        <dbReference type="PROSITE" id="PS51747"/>
    </source>
</evidence>
<comment type="catalytic activity">
    <reaction evidence="7 8">
        <text>adenosine(34) in tRNA + H2O + H(+) = inosine(34) in tRNA + NH4(+)</text>
        <dbReference type="Rhea" id="RHEA:43168"/>
        <dbReference type="Rhea" id="RHEA-COMP:10373"/>
        <dbReference type="Rhea" id="RHEA-COMP:10374"/>
        <dbReference type="ChEBI" id="CHEBI:15377"/>
        <dbReference type="ChEBI" id="CHEBI:15378"/>
        <dbReference type="ChEBI" id="CHEBI:28938"/>
        <dbReference type="ChEBI" id="CHEBI:74411"/>
        <dbReference type="ChEBI" id="CHEBI:82852"/>
        <dbReference type="EC" id="3.5.4.33"/>
    </reaction>
</comment>
<dbReference type="EC" id="3.5.4.33" evidence="8"/>
<dbReference type="Proteomes" id="UP000092971">
    <property type="component" value="Chromosome"/>
</dbReference>
<dbReference type="NCBIfam" id="NF008113">
    <property type="entry name" value="PRK10860.1"/>
    <property type="match status" value="1"/>
</dbReference>
<comment type="subunit">
    <text evidence="2 8">Homodimer.</text>
</comment>
<feature type="domain" description="CMP/dCMP-type deaminase" evidence="9">
    <location>
        <begin position="1"/>
        <end position="127"/>
    </location>
</feature>
<comment type="similarity">
    <text evidence="1">Belongs to the cytidine and deoxycytidylate deaminase family. ADAT2 subfamily.</text>
</comment>
<dbReference type="EMBL" id="CP014672">
    <property type="protein sequence ID" value="ANW97598.1"/>
    <property type="molecule type" value="Genomic_DNA"/>
</dbReference>
<dbReference type="InterPro" id="IPR016192">
    <property type="entry name" value="APOBEC/CMP_deaminase_Zn-bd"/>
</dbReference>
<protein>
    <recommendedName>
        <fullName evidence="8">tRNA-specific adenosine deaminase</fullName>
        <ecNumber evidence="8">3.5.4.33</ecNumber>
    </recommendedName>
</protein>
<evidence type="ECO:0000256" key="7">
    <source>
        <dbReference type="ARBA" id="ARBA00048045"/>
    </source>
</evidence>
<dbReference type="GO" id="GO:0052717">
    <property type="term" value="F:tRNA-specific adenosine-34 deaminase activity"/>
    <property type="evidence" value="ECO:0007669"/>
    <property type="project" value="UniProtKB-UniRule"/>
</dbReference>
<dbReference type="Gene3D" id="3.40.140.10">
    <property type="entry name" value="Cytidine Deaminase, domain 2"/>
    <property type="match status" value="1"/>
</dbReference>
<dbReference type="GO" id="GO:0002100">
    <property type="term" value="P:tRNA wobble adenosine to inosine editing"/>
    <property type="evidence" value="ECO:0007669"/>
    <property type="project" value="UniProtKB-UniRule"/>
</dbReference>
<evidence type="ECO:0000256" key="2">
    <source>
        <dbReference type="ARBA" id="ARBA00011738"/>
    </source>
</evidence>
<dbReference type="OrthoDB" id="9802676at2"/>
<dbReference type="InterPro" id="IPR058535">
    <property type="entry name" value="MafB19-deam"/>
</dbReference>
<dbReference type="Pfam" id="PF14437">
    <property type="entry name" value="MafB19-deam"/>
    <property type="match status" value="1"/>
</dbReference>
<dbReference type="PANTHER" id="PTHR11079:SF202">
    <property type="entry name" value="TRNA-SPECIFIC ADENOSINE DEAMINASE"/>
    <property type="match status" value="1"/>
</dbReference>
<dbReference type="HAMAP" id="MF_00972">
    <property type="entry name" value="tRNA_aden_deaminase"/>
    <property type="match status" value="1"/>
</dbReference>
<comment type="cofactor">
    <cofactor evidence="8">
        <name>Zn(2+)</name>
        <dbReference type="ChEBI" id="CHEBI:29105"/>
    </cofactor>
    <text evidence="8">Binds 1 zinc ion per subunit.</text>
</comment>
<feature type="binding site" evidence="8">
    <location>
        <position position="81"/>
    </location>
    <ligand>
        <name>Zn(2+)</name>
        <dbReference type="ChEBI" id="CHEBI:29105"/>
        <note>catalytic</note>
    </ligand>
</feature>
<dbReference type="PROSITE" id="PS51747">
    <property type="entry name" value="CYT_DCMP_DEAMINASES_2"/>
    <property type="match status" value="1"/>
</dbReference>
<evidence type="ECO:0000256" key="8">
    <source>
        <dbReference type="HAMAP-Rule" id="MF_00972"/>
    </source>
</evidence>
<feature type="binding site" evidence="8">
    <location>
        <position position="84"/>
    </location>
    <ligand>
        <name>Zn(2+)</name>
        <dbReference type="ChEBI" id="CHEBI:29105"/>
        <note>catalytic</note>
    </ligand>
</feature>
<gene>
    <name evidence="8" type="primary">tadA</name>
    <name evidence="10" type="ORF">CSTERTH_00375</name>
</gene>
<dbReference type="GO" id="GO:0008270">
    <property type="term" value="F:zinc ion binding"/>
    <property type="evidence" value="ECO:0007669"/>
    <property type="project" value="UniProtKB-UniRule"/>
</dbReference>
<organism evidence="10 11">
    <name type="scientific">Thermoclostridium stercorarium subsp. thermolacticum DSM 2910</name>
    <dbReference type="NCBI Taxonomy" id="1121336"/>
    <lineage>
        <taxon>Bacteria</taxon>
        <taxon>Bacillati</taxon>
        <taxon>Bacillota</taxon>
        <taxon>Clostridia</taxon>
        <taxon>Eubacteriales</taxon>
        <taxon>Oscillospiraceae</taxon>
        <taxon>Thermoclostridium</taxon>
    </lineage>
</organism>
<dbReference type="InterPro" id="IPR028883">
    <property type="entry name" value="tRNA_aden_deaminase"/>
</dbReference>
<dbReference type="InterPro" id="IPR016193">
    <property type="entry name" value="Cytidine_deaminase-like"/>
</dbReference>
<dbReference type="PROSITE" id="PS00903">
    <property type="entry name" value="CYT_DCMP_DEAMINASES_1"/>
    <property type="match status" value="1"/>
</dbReference>
<dbReference type="RefSeq" id="WP_034843705.1">
    <property type="nucleotide sequence ID" value="NZ_CP014672.1"/>
</dbReference>
<dbReference type="FunFam" id="3.40.140.10:FF:000005">
    <property type="entry name" value="tRNA-specific adenosine deaminase"/>
    <property type="match status" value="1"/>
</dbReference>
<dbReference type="InterPro" id="IPR002125">
    <property type="entry name" value="CMP_dCMP_dom"/>
</dbReference>
<evidence type="ECO:0000313" key="10">
    <source>
        <dbReference type="EMBL" id="ANW97598.1"/>
    </source>
</evidence>
<evidence type="ECO:0000256" key="1">
    <source>
        <dbReference type="ARBA" id="ARBA00010669"/>
    </source>
</evidence>
<keyword evidence="5 8" id="KW-0378">Hydrolase</keyword>
<dbReference type="AlphaFoldDB" id="A0A1B1YA26"/>
<evidence type="ECO:0000256" key="6">
    <source>
        <dbReference type="ARBA" id="ARBA00022833"/>
    </source>
</evidence>
<evidence type="ECO:0000256" key="4">
    <source>
        <dbReference type="ARBA" id="ARBA00022723"/>
    </source>
</evidence>
<sequence>MFNKFMAEAIEEAKKALAEDEVPVGAVITHRGKIIAAAHNLRETLNRATAHAEILAIEKACSILNSWYLTDCDLYVTLEPCIMCAGAIVNARIRSLYFGAFDPKAGACGSVIDVFRLKELNHRVTVYAGIMEDECASLLTEFFRSKR</sequence>
<name>A0A1B1YA26_THEST</name>
<proteinExistence type="inferred from homology"/>
<keyword evidence="4 8" id="KW-0479">Metal-binding</keyword>
<accession>A0A1B1YA26</accession>
<reference evidence="10 11" key="1">
    <citation type="submission" date="2016-02" db="EMBL/GenBank/DDBJ databases">
        <title>Comparison of Clostridium stercorarium subspecies using comparative genomics and transcriptomics.</title>
        <authorList>
            <person name="Schellenberg J."/>
            <person name="Thallinger G."/>
            <person name="Levin D.B."/>
            <person name="Zhang X."/>
            <person name="Alvare G."/>
            <person name="Fristensky B."/>
            <person name="Sparling R."/>
        </authorList>
    </citation>
    <scope>NUCLEOTIDE SEQUENCE [LARGE SCALE GENOMIC DNA]</scope>
    <source>
        <strain evidence="10 11">DSM 2910</strain>
    </source>
</reference>
<dbReference type="SUPFAM" id="SSF53927">
    <property type="entry name" value="Cytidine deaminase-like"/>
    <property type="match status" value="1"/>
</dbReference>
<evidence type="ECO:0000256" key="5">
    <source>
        <dbReference type="ARBA" id="ARBA00022801"/>
    </source>
</evidence>
<dbReference type="PANTHER" id="PTHR11079">
    <property type="entry name" value="CYTOSINE DEAMINASE FAMILY MEMBER"/>
    <property type="match status" value="1"/>
</dbReference>
<keyword evidence="6 8" id="KW-0862">Zinc</keyword>
<dbReference type="CDD" id="cd01285">
    <property type="entry name" value="nucleoside_deaminase"/>
    <property type="match status" value="1"/>
</dbReference>
<feature type="binding site" evidence="8">
    <location>
        <position position="51"/>
    </location>
    <ligand>
        <name>Zn(2+)</name>
        <dbReference type="ChEBI" id="CHEBI:29105"/>
        <note>catalytic</note>
    </ligand>
</feature>
<comment type="function">
    <text evidence="8">Catalyzes the deamination of adenosine to inosine at the wobble position 34 of tRNA(Arg2).</text>
</comment>
<evidence type="ECO:0000256" key="3">
    <source>
        <dbReference type="ARBA" id="ARBA00022694"/>
    </source>
</evidence>
<evidence type="ECO:0000313" key="11">
    <source>
        <dbReference type="Proteomes" id="UP000092971"/>
    </source>
</evidence>
<feature type="active site" description="Proton donor" evidence="8">
    <location>
        <position position="53"/>
    </location>
</feature>
<keyword evidence="3 8" id="KW-0819">tRNA processing</keyword>